<dbReference type="EMBL" id="JAJVCN010000001">
    <property type="protein sequence ID" value="MCE7004549.1"/>
    <property type="molecule type" value="Genomic_DNA"/>
</dbReference>
<gene>
    <name evidence="1" type="ORF">LWC34_17195</name>
</gene>
<comment type="caution">
    <text evidence="1">The sequence shown here is derived from an EMBL/GenBank/DDBJ whole genome shotgun (WGS) entry which is preliminary data.</text>
</comment>
<proteinExistence type="predicted"/>
<evidence type="ECO:0000313" key="2">
    <source>
        <dbReference type="Proteomes" id="UP001521150"/>
    </source>
</evidence>
<evidence type="ECO:0000313" key="1">
    <source>
        <dbReference type="EMBL" id="MCE7004549.1"/>
    </source>
</evidence>
<organism evidence="1 2">
    <name type="scientific">Kibdelosporangium philippinense</name>
    <dbReference type="NCBI Taxonomy" id="211113"/>
    <lineage>
        <taxon>Bacteria</taxon>
        <taxon>Bacillati</taxon>
        <taxon>Actinomycetota</taxon>
        <taxon>Actinomycetes</taxon>
        <taxon>Pseudonocardiales</taxon>
        <taxon>Pseudonocardiaceae</taxon>
        <taxon>Kibdelosporangium</taxon>
    </lineage>
</organism>
<sequence length="83" mass="8956">MAVPAEALCVTAVSTDLDSAVARFGGIEFDEELTIEEALVLESMAYPRHLALAVAIARPLWTFVVEPSGTQGTRPEPRCRGRV</sequence>
<accession>A0ABS8Z9J9</accession>
<name>A0ABS8Z9J9_9PSEU</name>
<dbReference type="Proteomes" id="UP001521150">
    <property type="component" value="Unassembled WGS sequence"/>
</dbReference>
<reference evidence="1 2" key="1">
    <citation type="submission" date="2021-12" db="EMBL/GenBank/DDBJ databases">
        <title>Genome sequence of Kibdelosporangium philippinense ATCC 49844.</title>
        <authorList>
            <person name="Fedorov E.A."/>
            <person name="Omeragic M."/>
            <person name="Shalygina K.F."/>
            <person name="Maclea K.S."/>
        </authorList>
    </citation>
    <scope>NUCLEOTIDE SEQUENCE [LARGE SCALE GENOMIC DNA]</scope>
    <source>
        <strain evidence="1 2">ATCC 49844</strain>
    </source>
</reference>
<dbReference type="RefSeq" id="WP_233726047.1">
    <property type="nucleotide sequence ID" value="NZ_JBHMDJ010000070.1"/>
</dbReference>
<keyword evidence="2" id="KW-1185">Reference proteome</keyword>
<protein>
    <submittedName>
        <fullName evidence="1">Uncharacterized protein</fullName>
    </submittedName>
</protein>